<dbReference type="FunFam" id="3.40.50.300:FF:000221">
    <property type="entry name" value="Multidrug ABC transporter ATP-binding protein"/>
    <property type="match status" value="1"/>
</dbReference>
<feature type="transmembrane region" description="Helical" evidence="9">
    <location>
        <begin position="265"/>
        <end position="286"/>
    </location>
</feature>
<dbReference type="PROSITE" id="PS50929">
    <property type="entry name" value="ABC_TM1F"/>
    <property type="match status" value="1"/>
</dbReference>
<dbReference type="InterPro" id="IPR003593">
    <property type="entry name" value="AAA+_ATPase"/>
</dbReference>
<dbReference type="EMBL" id="FSRE01000002">
    <property type="protein sequence ID" value="SIN84548.1"/>
    <property type="molecule type" value="Genomic_DNA"/>
</dbReference>
<dbReference type="PANTHER" id="PTHR24221:SF233">
    <property type="entry name" value="ATP-BINDING_PERMEASE FUSION ABC TRANSPORTER-RELATED"/>
    <property type="match status" value="1"/>
</dbReference>
<feature type="transmembrane region" description="Helical" evidence="9">
    <location>
        <begin position="180"/>
        <end position="197"/>
    </location>
</feature>
<accession>A0A1N6ENG9</accession>
<dbReference type="PROSITE" id="PS50893">
    <property type="entry name" value="ABC_TRANSPORTER_2"/>
    <property type="match status" value="1"/>
</dbReference>
<dbReference type="InterPro" id="IPR039421">
    <property type="entry name" value="Type_1_exporter"/>
</dbReference>
<feature type="domain" description="ABC transmembrane type-1" evidence="11">
    <location>
        <begin position="21"/>
        <end position="321"/>
    </location>
</feature>
<feature type="transmembrane region" description="Helical" evidence="9">
    <location>
        <begin position="72"/>
        <end position="95"/>
    </location>
</feature>
<evidence type="ECO:0000256" key="7">
    <source>
        <dbReference type="ARBA" id="ARBA00022989"/>
    </source>
</evidence>
<dbReference type="GO" id="GO:0034040">
    <property type="term" value="F:ATPase-coupled lipid transmembrane transporter activity"/>
    <property type="evidence" value="ECO:0007669"/>
    <property type="project" value="TreeGrafter"/>
</dbReference>
<dbReference type="InterPro" id="IPR011527">
    <property type="entry name" value="ABC1_TM_dom"/>
</dbReference>
<dbReference type="AlphaFoldDB" id="A0A1N6ENG9"/>
<keyword evidence="8 9" id="KW-0472">Membrane</keyword>
<evidence type="ECO:0000256" key="5">
    <source>
        <dbReference type="ARBA" id="ARBA00022741"/>
    </source>
</evidence>
<evidence type="ECO:0000256" key="8">
    <source>
        <dbReference type="ARBA" id="ARBA00023136"/>
    </source>
</evidence>
<dbReference type="Gene3D" id="3.40.50.300">
    <property type="entry name" value="P-loop containing nucleotide triphosphate hydrolases"/>
    <property type="match status" value="1"/>
</dbReference>
<keyword evidence="2" id="KW-0813">Transport</keyword>
<gene>
    <name evidence="12" type="ORF">SAMN05443662_0693</name>
</gene>
<dbReference type="STRING" id="364032.SAMN05443662_0693"/>
<dbReference type="PROSITE" id="PS00211">
    <property type="entry name" value="ABC_TRANSPORTER_1"/>
    <property type="match status" value="1"/>
</dbReference>
<dbReference type="SUPFAM" id="SSF52540">
    <property type="entry name" value="P-loop containing nucleoside triphosphate hydrolases"/>
    <property type="match status" value="1"/>
</dbReference>
<evidence type="ECO:0000256" key="4">
    <source>
        <dbReference type="ARBA" id="ARBA00022692"/>
    </source>
</evidence>
<protein>
    <submittedName>
        <fullName evidence="12">ATP-binding cassette, subfamily C</fullName>
    </submittedName>
</protein>
<dbReference type="GO" id="GO:0005886">
    <property type="term" value="C:plasma membrane"/>
    <property type="evidence" value="ECO:0007669"/>
    <property type="project" value="UniProtKB-SubCell"/>
</dbReference>
<keyword evidence="4 9" id="KW-0812">Transmembrane</keyword>
<evidence type="ECO:0000256" key="9">
    <source>
        <dbReference type="SAM" id="Phobius"/>
    </source>
</evidence>
<dbReference type="Pfam" id="PF00005">
    <property type="entry name" value="ABC_tran"/>
    <property type="match status" value="1"/>
</dbReference>
<evidence type="ECO:0000256" key="2">
    <source>
        <dbReference type="ARBA" id="ARBA00022448"/>
    </source>
</evidence>
<dbReference type="PANTHER" id="PTHR24221">
    <property type="entry name" value="ATP-BINDING CASSETTE SUB-FAMILY B"/>
    <property type="match status" value="1"/>
</dbReference>
<sequence length="595" mass="66515">MKPYTWWRIWQLVKSHRRELIIANVIALAAALAAVPVPLLIPLLVDEVLLNQPGTLVGWMSQLFPPEWHGPVLYIGFITLVTIALRLAGLGLGIWQNRNFTLIGKDVTWKIRQDLLARLRHVSMDAYTRLGSGSVSATLVNDVNTLDDFISTTISKLIVAVLSLVGVSAVLLWLNWQLALFILLLNPVVIYFTIALGRKVRELKKRENTALELFQQAVTETLDALQQIRAAGKEQRFFDRLTLLARQVRDSAGQFVWKSDAASRLSFMVFLIGFDLFRMLGMLMVLWSDLTIGEMMAIFGYLWFMMGPVQEILSIQYAYAAASGALQRINSVLALEQEPEPEGHENPFQRLPVGIRVENLTFAYGDNEPVLRDLSFSIAPGEKVAFVGASGGGKTTLVNLMLGFYTPQSGCICYNDVPLARIDRQLLRQKVAVVLQQPVLFDETVRFNLTLGEALSDAQLWQALEMAQAADFVRELPDGLETRVGRNGITLSGGQRQRIAIARMILQDPAVVIMDEATSALDAQTERRLYDALAPWLESRTALIVAHRLTSVLQAERIIVFEDGRIVEHGDHAGLLRQQGTYWRLYGTLAKSTSF</sequence>
<dbReference type="RefSeq" id="WP_074201008.1">
    <property type="nucleotide sequence ID" value="NZ_FSRE01000002.1"/>
</dbReference>
<keyword evidence="3" id="KW-1003">Cell membrane</keyword>
<evidence type="ECO:0000256" key="6">
    <source>
        <dbReference type="ARBA" id="ARBA00022840"/>
    </source>
</evidence>
<dbReference type="Proteomes" id="UP000198461">
    <property type="component" value="Unassembled WGS sequence"/>
</dbReference>
<keyword evidence="7 9" id="KW-1133">Transmembrane helix</keyword>
<feature type="transmembrane region" description="Helical" evidence="9">
    <location>
        <begin position="157"/>
        <end position="174"/>
    </location>
</feature>
<evidence type="ECO:0000313" key="12">
    <source>
        <dbReference type="EMBL" id="SIN84548.1"/>
    </source>
</evidence>
<evidence type="ECO:0000259" key="11">
    <source>
        <dbReference type="PROSITE" id="PS50929"/>
    </source>
</evidence>
<name>A0A1N6ENG9_9GAMM</name>
<evidence type="ECO:0000256" key="3">
    <source>
        <dbReference type="ARBA" id="ARBA00022475"/>
    </source>
</evidence>
<dbReference type="OrthoDB" id="9759820at2"/>
<evidence type="ECO:0000259" key="10">
    <source>
        <dbReference type="PROSITE" id="PS50893"/>
    </source>
</evidence>
<dbReference type="Gene3D" id="1.20.1560.10">
    <property type="entry name" value="ABC transporter type 1, transmembrane domain"/>
    <property type="match status" value="1"/>
</dbReference>
<dbReference type="InterPro" id="IPR027417">
    <property type="entry name" value="P-loop_NTPase"/>
</dbReference>
<keyword evidence="6 12" id="KW-0067">ATP-binding</keyword>
<comment type="subcellular location">
    <subcellularLocation>
        <location evidence="1">Cell membrane</location>
        <topology evidence="1">Multi-pass membrane protein</topology>
    </subcellularLocation>
</comment>
<feature type="transmembrane region" description="Helical" evidence="9">
    <location>
        <begin position="21"/>
        <end position="45"/>
    </location>
</feature>
<dbReference type="SUPFAM" id="SSF90123">
    <property type="entry name" value="ABC transporter transmembrane region"/>
    <property type="match status" value="1"/>
</dbReference>
<organism evidence="12 13">
    <name type="scientific">Sulfurivirga caldicuralii</name>
    <dbReference type="NCBI Taxonomy" id="364032"/>
    <lineage>
        <taxon>Bacteria</taxon>
        <taxon>Pseudomonadati</taxon>
        <taxon>Pseudomonadota</taxon>
        <taxon>Gammaproteobacteria</taxon>
        <taxon>Thiotrichales</taxon>
        <taxon>Piscirickettsiaceae</taxon>
        <taxon>Sulfurivirga</taxon>
    </lineage>
</organism>
<evidence type="ECO:0000256" key="1">
    <source>
        <dbReference type="ARBA" id="ARBA00004651"/>
    </source>
</evidence>
<keyword evidence="5" id="KW-0547">Nucleotide-binding</keyword>
<feature type="domain" description="ABC transporter" evidence="10">
    <location>
        <begin position="355"/>
        <end position="588"/>
    </location>
</feature>
<dbReference type="GO" id="GO:0016887">
    <property type="term" value="F:ATP hydrolysis activity"/>
    <property type="evidence" value="ECO:0007669"/>
    <property type="project" value="InterPro"/>
</dbReference>
<proteinExistence type="predicted"/>
<reference evidence="12 13" key="1">
    <citation type="submission" date="2016-11" db="EMBL/GenBank/DDBJ databases">
        <authorList>
            <person name="Jaros S."/>
            <person name="Januszkiewicz K."/>
            <person name="Wedrychowicz H."/>
        </authorList>
    </citation>
    <scope>NUCLEOTIDE SEQUENCE [LARGE SCALE GENOMIC DNA]</scope>
    <source>
        <strain evidence="12 13">DSM 17737</strain>
    </source>
</reference>
<evidence type="ECO:0000313" key="13">
    <source>
        <dbReference type="Proteomes" id="UP000198461"/>
    </source>
</evidence>
<dbReference type="InterPro" id="IPR003439">
    <property type="entry name" value="ABC_transporter-like_ATP-bd"/>
</dbReference>
<dbReference type="InterPro" id="IPR017871">
    <property type="entry name" value="ABC_transporter-like_CS"/>
</dbReference>
<dbReference type="InterPro" id="IPR036640">
    <property type="entry name" value="ABC1_TM_sf"/>
</dbReference>
<dbReference type="CDD" id="cd07346">
    <property type="entry name" value="ABC_6TM_exporters"/>
    <property type="match status" value="1"/>
</dbReference>
<dbReference type="GO" id="GO:0140359">
    <property type="term" value="F:ABC-type transporter activity"/>
    <property type="evidence" value="ECO:0007669"/>
    <property type="project" value="InterPro"/>
</dbReference>
<dbReference type="GO" id="GO:0005524">
    <property type="term" value="F:ATP binding"/>
    <property type="evidence" value="ECO:0007669"/>
    <property type="project" value="UniProtKB-KW"/>
</dbReference>
<dbReference type="Pfam" id="PF00664">
    <property type="entry name" value="ABC_membrane"/>
    <property type="match status" value="1"/>
</dbReference>
<keyword evidence="13" id="KW-1185">Reference proteome</keyword>
<dbReference type="SMART" id="SM00382">
    <property type="entry name" value="AAA"/>
    <property type="match status" value="1"/>
</dbReference>